<dbReference type="Proteomes" id="UP000597877">
    <property type="component" value="Unassembled WGS sequence"/>
</dbReference>
<feature type="region of interest" description="Disordered" evidence="1">
    <location>
        <begin position="185"/>
        <end position="213"/>
    </location>
</feature>
<reference evidence="2 3" key="1">
    <citation type="submission" date="2020-08" db="EMBL/GenBank/DDBJ databases">
        <title>Genome public.</title>
        <authorList>
            <person name="Liu C."/>
            <person name="Sun Q."/>
        </authorList>
    </citation>
    <scope>NUCLEOTIDE SEQUENCE [LARGE SCALE GENOMIC DNA]</scope>
    <source>
        <strain evidence="2 3">BX4</strain>
    </source>
</reference>
<sequence length="221" mass="23682">MKSTTRESGKFPMNIQFFAEGSGEGSGAGNGNQNNNAGNGNSNQNTGNNNQGTTYTQEQLDGIVNNRIARAEQSALKSFFQQQGMSENEVTQAINNYKEQRAKNTPDVAGMQSQIAQVQSRNLQLTIENSATLQAVGLGIDAKSIPYVIKMADFKDVAGEDGTVDAEKVKAAINKVLEDVPALKPAESGANNQGFQIGAPNNNNQQNQDDLLRGIFGIKKK</sequence>
<gene>
    <name evidence="2" type="ORF">H8S00_11095</name>
</gene>
<proteinExistence type="predicted"/>
<accession>A0ABR7F5R0</accession>
<feature type="region of interest" description="Disordered" evidence="1">
    <location>
        <begin position="18"/>
        <end position="54"/>
    </location>
</feature>
<keyword evidence="3" id="KW-1185">Reference proteome</keyword>
<protein>
    <recommendedName>
        <fullName evidence="4">Minor capsid protein</fullName>
    </recommendedName>
</protein>
<comment type="caution">
    <text evidence="2">The sequence shown here is derived from an EMBL/GenBank/DDBJ whole genome shotgun (WGS) entry which is preliminary data.</text>
</comment>
<evidence type="ECO:0008006" key="4">
    <source>
        <dbReference type="Google" id="ProtNLM"/>
    </source>
</evidence>
<evidence type="ECO:0000313" key="2">
    <source>
        <dbReference type="EMBL" id="MBC5668517.1"/>
    </source>
</evidence>
<evidence type="ECO:0000256" key="1">
    <source>
        <dbReference type="SAM" id="MobiDB-lite"/>
    </source>
</evidence>
<name>A0ABR7F5R0_9FIRM</name>
<feature type="compositionally biased region" description="Low complexity" evidence="1">
    <location>
        <begin position="31"/>
        <end position="54"/>
    </location>
</feature>
<dbReference type="RefSeq" id="WP_186840552.1">
    <property type="nucleotide sequence ID" value="NZ_JACOOZ010000008.1"/>
</dbReference>
<organism evidence="2 3">
    <name type="scientific">Eubacterium segne</name>
    <dbReference type="NCBI Taxonomy" id="2763045"/>
    <lineage>
        <taxon>Bacteria</taxon>
        <taxon>Bacillati</taxon>
        <taxon>Bacillota</taxon>
        <taxon>Clostridia</taxon>
        <taxon>Eubacteriales</taxon>
        <taxon>Eubacteriaceae</taxon>
        <taxon>Eubacterium</taxon>
    </lineage>
</organism>
<evidence type="ECO:0000313" key="3">
    <source>
        <dbReference type="Proteomes" id="UP000597877"/>
    </source>
</evidence>
<dbReference type="EMBL" id="JACOOZ010000008">
    <property type="protein sequence ID" value="MBC5668517.1"/>
    <property type="molecule type" value="Genomic_DNA"/>
</dbReference>